<organism evidence="3 4">
    <name type="scientific">Mesorhizobium ventifaucium</name>
    <dbReference type="NCBI Taxonomy" id="666020"/>
    <lineage>
        <taxon>Bacteria</taxon>
        <taxon>Pseudomonadati</taxon>
        <taxon>Pseudomonadota</taxon>
        <taxon>Alphaproteobacteria</taxon>
        <taxon>Hyphomicrobiales</taxon>
        <taxon>Phyllobacteriaceae</taxon>
        <taxon>Mesorhizobium</taxon>
    </lineage>
</organism>
<sequence length="223" mass="23246">MRNDASKTRRRPWRVGALAAAVLLATAGPKASAFACGYENPSALALGMLNWVFPNALYVRSAVWRAEKAGILPRPLPAGPAKGLFGSGFRRAAASMARLGERMHTAALTTGKAPSFAVVLIPAVMWTTYAPSPRGYVVRVHAEGPAKGDVVIVTDEKVVRALVDGSLDALSAERLGLVRFYGPAGEVRAALAALPAVGSGPDSVSALPTGDPGPRYSPYAVQK</sequence>
<keyword evidence="4" id="KW-1185">Reference proteome</keyword>
<name>A0ABN8JXR7_9HYPH</name>
<dbReference type="Proteomes" id="UP001152604">
    <property type="component" value="Unassembled WGS sequence"/>
</dbReference>
<dbReference type="EMBL" id="CAKXZS010000023">
    <property type="protein sequence ID" value="CAH2401843.1"/>
    <property type="molecule type" value="Genomic_DNA"/>
</dbReference>
<comment type="caution">
    <text evidence="3">The sequence shown here is derived from an EMBL/GenBank/DDBJ whole genome shotgun (WGS) entry which is preliminary data.</text>
</comment>
<keyword evidence="2" id="KW-0732">Signal</keyword>
<protein>
    <submittedName>
        <fullName evidence="3">Uncharacterized protein</fullName>
    </submittedName>
</protein>
<feature type="region of interest" description="Disordered" evidence="1">
    <location>
        <begin position="198"/>
        <end position="223"/>
    </location>
</feature>
<feature type="signal peptide" evidence="2">
    <location>
        <begin position="1"/>
        <end position="35"/>
    </location>
</feature>
<dbReference type="RefSeq" id="WP_254026024.1">
    <property type="nucleotide sequence ID" value="NZ_CAKXZS010000023.1"/>
</dbReference>
<proteinExistence type="predicted"/>
<feature type="chain" id="PRO_5047281345" evidence="2">
    <location>
        <begin position="36"/>
        <end position="223"/>
    </location>
</feature>
<evidence type="ECO:0000313" key="4">
    <source>
        <dbReference type="Proteomes" id="UP001152604"/>
    </source>
</evidence>
<evidence type="ECO:0000256" key="1">
    <source>
        <dbReference type="SAM" id="MobiDB-lite"/>
    </source>
</evidence>
<evidence type="ECO:0000256" key="2">
    <source>
        <dbReference type="SAM" id="SignalP"/>
    </source>
</evidence>
<gene>
    <name evidence="3" type="ORF">MES4922_30303</name>
</gene>
<reference evidence="3" key="1">
    <citation type="submission" date="2022-03" db="EMBL/GenBank/DDBJ databases">
        <authorList>
            <person name="Brunel B."/>
        </authorList>
    </citation>
    <scope>NUCLEOTIDE SEQUENCE</scope>
    <source>
        <strain evidence="3">STM4922sample</strain>
    </source>
</reference>
<accession>A0ABN8JXR7</accession>
<evidence type="ECO:0000313" key="3">
    <source>
        <dbReference type="EMBL" id="CAH2401843.1"/>
    </source>
</evidence>